<dbReference type="GO" id="GO:0046983">
    <property type="term" value="F:protein dimerization activity"/>
    <property type="evidence" value="ECO:0007669"/>
    <property type="project" value="InterPro"/>
</dbReference>
<evidence type="ECO:0000313" key="7">
    <source>
        <dbReference type="EMBL" id="GMF62881.1"/>
    </source>
</evidence>
<accession>A0A9W6YH83</accession>
<evidence type="ECO:0000256" key="5">
    <source>
        <dbReference type="ARBA" id="ARBA00023242"/>
    </source>
</evidence>
<evidence type="ECO:0000256" key="3">
    <source>
        <dbReference type="ARBA" id="ARBA00022771"/>
    </source>
</evidence>
<gene>
    <name evidence="7" type="ORF">Pfra01_002743700</name>
</gene>
<evidence type="ECO:0000313" key="8">
    <source>
        <dbReference type="Proteomes" id="UP001165121"/>
    </source>
</evidence>
<dbReference type="EMBL" id="BSXT01006713">
    <property type="protein sequence ID" value="GMF62881.1"/>
    <property type="molecule type" value="Genomic_DNA"/>
</dbReference>
<dbReference type="GO" id="GO:0008270">
    <property type="term" value="F:zinc ion binding"/>
    <property type="evidence" value="ECO:0007669"/>
    <property type="project" value="UniProtKB-KW"/>
</dbReference>
<dbReference type="OrthoDB" id="128003at2759"/>
<dbReference type="GO" id="GO:0005634">
    <property type="term" value="C:nucleus"/>
    <property type="evidence" value="ECO:0007669"/>
    <property type="project" value="UniProtKB-SubCell"/>
</dbReference>
<sequence>MEPDLPAGKTSWESSDASLAYCFKCRETFPFKAGTSANIRKHMKKMHPSELGDMARCDASKCVKNALASKRKSVATFLSPTKRTKMVKPAEEEMATRLFIEWLAKRLRPLTIAEDIELRFFITFIQTIDGIYELPSRRTITERLQGYAEQMRSQLKENLEDAFRFYSLTTDIWTSRVTESFISLTIHFVSDEFEYSSYTLEVSPFPGIHTGSKIAGKVGKMMHEWGLDVARVAKFVRDNGSNIVKACNDLGVEYFGCVAHSLHLGALAKFRKDVGEVNDENINSDDIAELEEGDEEWVEDIDAELDAIASLESELDGVRVPNAGEVHRSVDLAAESMVNLEADDALDEGLLDGCLSLTAASRLTNAMKSAMATARDHVASFRKIVHYFRTSAKGKALLKALQKDTVALTVINDVATRWNSTHPMIRRLLVLRPTLLKFLEYITTSRGKEDFSDVNLVRPTGEMWFTIECLDKLLVGFDGMTTVLSGDSYPTITLVLPCLRLLEKRLKNKHMFKKAARTHKRFQNLPMDVKYCCLLDPQFTTSEIFSPAEQEEGKLFLEEEAMRLAGVHVVPAQHNTSIHEDSDDEEDFVSELFGRKTRSSKPDTTSADLSLREHVKAEVVVYFEKCKLYGKTKSVSKTQSENNNLSRGLKWWKDNAGDFPFLAPVARKYFGIVATSVSSERCFSRTGNAITAQRNRLTGTNVRDILLLHSNSVQDDFNEEENDDDVVL</sequence>
<evidence type="ECO:0000256" key="2">
    <source>
        <dbReference type="ARBA" id="ARBA00022723"/>
    </source>
</evidence>
<keyword evidence="2" id="KW-0479">Metal-binding</keyword>
<keyword evidence="3" id="KW-0863">Zinc-finger</keyword>
<dbReference type="PANTHER" id="PTHR46481">
    <property type="entry name" value="ZINC FINGER BED DOMAIN-CONTAINING PROTEIN 4"/>
    <property type="match status" value="1"/>
</dbReference>
<name>A0A9W6YH83_9STRA</name>
<reference evidence="7" key="1">
    <citation type="submission" date="2023-04" db="EMBL/GenBank/DDBJ databases">
        <title>Phytophthora fragariaefolia NBRC 109709.</title>
        <authorList>
            <person name="Ichikawa N."/>
            <person name="Sato H."/>
            <person name="Tonouchi N."/>
        </authorList>
    </citation>
    <scope>NUCLEOTIDE SEQUENCE</scope>
    <source>
        <strain evidence="7">NBRC 109709</strain>
    </source>
</reference>
<organism evidence="7 8">
    <name type="scientific">Phytophthora fragariaefolia</name>
    <dbReference type="NCBI Taxonomy" id="1490495"/>
    <lineage>
        <taxon>Eukaryota</taxon>
        <taxon>Sar</taxon>
        <taxon>Stramenopiles</taxon>
        <taxon>Oomycota</taxon>
        <taxon>Peronosporomycetes</taxon>
        <taxon>Peronosporales</taxon>
        <taxon>Peronosporaceae</taxon>
        <taxon>Phytophthora</taxon>
    </lineage>
</organism>
<protein>
    <submittedName>
        <fullName evidence="7">Unnamed protein product</fullName>
    </submittedName>
</protein>
<comment type="caution">
    <text evidence="7">The sequence shown here is derived from an EMBL/GenBank/DDBJ whole genome shotgun (WGS) entry which is preliminary data.</text>
</comment>
<keyword evidence="4" id="KW-0862">Zinc</keyword>
<dbReference type="Proteomes" id="UP001165121">
    <property type="component" value="Unassembled WGS sequence"/>
</dbReference>
<dbReference type="PANTHER" id="PTHR46481:SF10">
    <property type="entry name" value="ZINC FINGER BED DOMAIN-CONTAINING PROTEIN 39"/>
    <property type="match status" value="1"/>
</dbReference>
<comment type="subcellular location">
    <subcellularLocation>
        <location evidence="1">Nucleus</location>
    </subcellularLocation>
</comment>
<proteinExistence type="predicted"/>
<evidence type="ECO:0000256" key="4">
    <source>
        <dbReference type="ARBA" id="ARBA00022833"/>
    </source>
</evidence>
<dbReference type="InterPro" id="IPR008906">
    <property type="entry name" value="HATC_C_dom"/>
</dbReference>
<dbReference type="AlphaFoldDB" id="A0A9W6YH83"/>
<keyword evidence="8" id="KW-1185">Reference proteome</keyword>
<dbReference type="InterPro" id="IPR052035">
    <property type="entry name" value="ZnF_BED_domain_contain"/>
</dbReference>
<feature type="domain" description="HAT C-terminal dimerisation" evidence="6">
    <location>
        <begin position="648"/>
        <end position="711"/>
    </location>
</feature>
<keyword evidence="5" id="KW-0539">Nucleus</keyword>
<evidence type="ECO:0000256" key="1">
    <source>
        <dbReference type="ARBA" id="ARBA00004123"/>
    </source>
</evidence>
<dbReference type="Pfam" id="PF05699">
    <property type="entry name" value="Dimer_Tnp_hAT"/>
    <property type="match status" value="1"/>
</dbReference>
<evidence type="ECO:0000259" key="6">
    <source>
        <dbReference type="Pfam" id="PF05699"/>
    </source>
</evidence>
<dbReference type="SUPFAM" id="SSF53098">
    <property type="entry name" value="Ribonuclease H-like"/>
    <property type="match status" value="1"/>
</dbReference>
<dbReference type="InterPro" id="IPR012337">
    <property type="entry name" value="RNaseH-like_sf"/>
</dbReference>